<feature type="domain" description="HTH deoR-type" evidence="6">
    <location>
        <begin position="7"/>
        <end position="62"/>
    </location>
</feature>
<protein>
    <recommendedName>
        <fullName evidence="1">Lactose phosphotransferase system repressor</fullName>
    </recommendedName>
</protein>
<dbReference type="SUPFAM" id="SSF46785">
    <property type="entry name" value="Winged helix' DNA-binding domain"/>
    <property type="match status" value="1"/>
</dbReference>
<dbReference type="PANTHER" id="PTHR30363">
    <property type="entry name" value="HTH-TYPE TRANSCRIPTIONAL REGULATOR SRLR-RELATED"/>
    <property type="match status" value="1"/>
</dbReference>
<evidence type="ECO:0000256" key="1">
    <source>
        <dbReference type="ARBA" id="ARBA00021390"/>
    </source>
</evidence>
<dbReference type="SUPFAM" id="SSF100950">
    <property type="entry name" value="NagB/RpiA/CoA transferase-like"/>
    <property type="match status" value="1"/>
</dbReference>
<reference evidence="8" key="1">
    <citation type="journal article" date="2019" name="Int. J. Syst. Evol. Microbiol.">
        <title>The Global Catalogue of Microorganisms (GCM) 10K type strain sequencing project: providing services to taxonomists for standard genome sequencing and annotation.</title>
        <authorList>
            <consortium name="The Broad Institute Genomics Platform"/>
            <consortium name="The Broad Institute Genome Sequencing Center for Infectious Disease"/>
            <person name="Wu L."/>
            <person name="Ma J."/>
        </authorList>
    </citation>
    <scope>NUCLEOTIDE SEQUENCE [LARGE SCALE GENOMIC DNA]</scope>
    <source>
        <strain evidence="8">JCM 16929</strain>
    </source>
</reference>
<dbReference type="PROSITE" id="PS51000">
    <property type="entry name" value="HTH_DEOR_2"/>
    <property type="match status" value="1"/>
</dbReference>
<dbReference type="SMART" id="SM01134">
    <property type="entry name" value="DeoRC"/>
    <property type="match status" value="1"/>
</dbReference>
<evidence type="ECO:0000256" key="4">
    <source>
        <dbReference type="ARBA" id="ARBA00023163"/>
    </source>
</evidence>
<dbReference type="Gene3D" id="1.10.10.10">
    <property type="entry name" value="Winged helix-like DNA-binding domain superfamily/Winged helix DNA-binding domain"/>
    <property type="match status" value="1"/>
</dbReference>
<dbReference type="InterPro" id="IPR014036">
    <property type="entry name" value="DeoR-like_C"/>
</dbReference>
<evidence type="ECO:0000256" key="2">
    <source>
        <dbReference type="ARBA" id="ARBA00022491"/>
    </source>
</evidence>
<dbReference type="SMART" id="SM00420">
    <property type="entry name" value="HTH_DEOR"/>
    <property type="match status" value="1"/>
</dbReference>
<name>A0ABP6ZCI0_9ACTN</name>
<organism evidence="7 8">
    <name type="scientific">Microlunatus ginsengisoli</name>
    <dbReference type="NCBI Taxonomy" id="363863"/>
    <lineage>
        <taxon>Bacteria</taxon>
        <taxon>Bacillati</taxon>
        <taxon>Actinomycetota</taxon>
        <taxon>Actinomycetes</taxon>
        <taxon>Propionibacteriales</taxon>
        <taxon>Propionibacteriaceae</taxon>
        <taxon>Microlunatus</taxon>
    </lineage>
</organism>
<evidence type="ECO:0000259" key="6">
    <source>
        <dbReference type="PROSITE" id="PS51000"/>
    </source>
</evidence>
<evidence type="ECO:0000313" key="8">
    <source>
        <dbReference type="Proteomes" id="UP001501490"/>
    </source>
</evidence>
<gene>
    <name evidence="7" type="ORF">GCM10022236_01500</name>
</gene>
<dbReference type="Proteomes" id="UP001501490">
    <property type="component" value="Unassembled WGS sequence"/>
</dbReference>
<dbReference type="InterPro" id="IPR050313">
    <property type="entry name" value="Carb_Metab_HTH_regulators"/>
</dbReference>
<keyword evidence="8" id="KW-1185">Reference proteome</keyword>
<dbReference type="EMBL" id="BAABAB010000002">
    <property type="protein sequence ID" value="GAA3603462.1"/>
    <property type="molecule type" value="Genomic_DNA"/>
</dbReference>
<proteinExistence type="predicted"/>
<accession>A0ABP6ZCI0</accession>
<keyword evidence="2" id="KW-0678">Repressor</keyword>
<comment type="caution">
    <text evidence="7">The sequence shown here is derived from an EMBL/GenBank/DDBJ whole genome shotgun (WGS) entry which is preliminary data.</text>
</comment>
<keyword evidence="4" id="KW-0804">Transcription</keyword>
<dbReference type="GO" id="GO:0003677">
    <property type="term" value="F:DNA binding"/>
    <property type="evidence" value="ECO:0007669"/>
    <property type="project" value="UniProtKB-KW"/>
</dbReference>
<evidence type="ECO:0000256" key="5">
    <source>
        <dbReference type="ARBA" id="ARBA00024937"/>
    </source>
</evidence>
<dbReference type="PANTHER" id="PTHR30363:SF4">
    <property type="entry name" value="GLYCEROL-3-PHOSPHATE REGULON REPRESSOR"/>
    <property type="match status" value="1"/>
</dbReference>
<dbReference type="PRINTS" id="PR00037">
    <property type="entry name" value="HTHLACR"/>
</dbReference>
<keyword evidence="3" id="KW-0805">Transcription regulation</keyword>
<dbReference type="Pfam" id="PF08220">
    <property type="entry name" value="HTH_DeoR"/>
    <property type="match status" value="1"/>
</dbReference>
<keyword evidence="7" id="KW-0238">DNA-binding</keyword>
<evidence type="ECO:0000256" key="3">
    <source>
        <dbReference type="ARBA" id="ARBA00023015"/>
    </source>
</evidence>
<dbReference type="Pfam" id="PF00455">
    <property type="entry name" value="DeoRC"/>
    <property type="match status" value="1"/>
</dbReference>
<evidence type="ECO:0000313" key="7">
    <source>
        <dbReference type="EMBL" id="GAA3603462.1"/>
    </source>
</evidence>
<dbReference type="InterPro" id="IPR037171">
    <property type="entry name" value="NagB/RpiA_transferase-like"/>
</dbReference>
<dbReference type="InterPro" id="IPR036388">
    <property type="entry name" value="WH-like_DNA-bd_sf"/>
</dbReference>
<sequence>MSMYPPERQRTITELLRGLDGRRASVAQISEQLGVTGETVRRDLDVLERRGLVRRIRGGAELLRSTPFEQALAARHAEQYADKLVIAERVMTELPEDGVLILDSGSLTYVCARAMPRDRALTVVTNNLPAAHYLAGLENLRVITLPGTLRGVTSAAVDVWTSRRLSTLTVDLAIIGVNGLSVGHGLTTTNPEEAAAKRAMVLAGRRRVVPVISGKLGRNSFCAFAAVSEVDLVITDAGAGADTIRELAAAGPEVVVVGSASAG</sequence>
<dbReference type="InterPro" id="IPR036390">
    <property type="entry name" value="WH_DNA-bd_sf"/>
</dbReference>
<comment type="function">
    <text evidence="5">Repressor of the lactose catabolism operon. Galactose-6-phosphate is the inducer.</text>
</comment>
<dbReference type="InterPro" id="IPR001034">
    <property type="entry name" value="DeoR_HTH"/>
</dbReference>